<evidence type="ECO:0000256" key="5">
    <source>
        <dbReference type="ARBA" id="ARBA00023284"/>
    </source>
</evidence>
<dbReference type="GO" id="GO:0016491">
    <property type="term" value="F:oxidoreductase activity"/>
    <property type="evidence" value="ECO:0007669"/>
    <property type="project" value="UniProtKB-KW"/>
</dbReference>
<dbReference type="InterPro" id="IPR012336">
    <property type="entry name" value="Thioredoxin-like_fold"/>
</dbReference>
<evidence type="ECO:0000256" key="2">
    <source>
        <dbReference type="ARBA" id="ARBA00022729"/>
    </source>
</evidence>
<keyword evidence="3" id="KW-0560">Oxidoreductase</keyword>
<comment type="similarity">
    <text evidence="1">Belongs to the thioredoxin family. DsbA subfamily.</text>
</comment>
<dbReference type="Pfam" id="PF13462">
    <property type="entry name" value="Thioredoxin_4"/>
    <property type="match status" value="1"/>
</dbReference>
<keyword evidence="7" id="KW-0413">Isomerase</keyword>
<dbReference type="Gene3D" id="3.40.30.10">
    <property type="entry name" value="Glutaredoxin"/>
    <property type="match status" value="1"/>
</dbReference>
<keyword evidence="2" id="KW-0732">Signal</keyword>
<keyword evidence="8" id="KW-1185">Reference proteome</keyword>
<feature type="domain" description="Thioredoxin-like fold" evidence="6">
    <location>
        <begin position="85"/>
        <end position="246"/>
    </location>
</feature>
<evidence type="ECO:0000256" key="4">
    <source>
        <dbReference type="ARBA" id="ARBA00023157"/>
    </source>
</evidence>
<evidence type="ECO:0000259" key="6">
    <source>
        <dbReference type="Pfam" id="PF13462"/>
    </source>
</evidence>
<protein>
    <submittedName>
        <fullName evidence="7">Protein-disulfide isomerase</fullName>
    </submittedName>
</protein>
<keyword evidence="5" id="KW-0676">Redox-active center</keyword>
<accession>A0A1G7B136</accession>
<evidence type="ECO:0000313" key="7">
    <source>
        <dbReference type="EMBL" id="SDE20834.1"/>
    </source>
</evidence>
<name>A0A1G7B136_9PROT</name>
<evidence type="ECO:0000256" key="1">
    <source>
        <dbReference type="ARBA" id="ARBA00005791"/>
    </source>
</evidence>
<dbReference type="SUPFAM" id="SSF52833">
    <property type="entry name" value="Thioredoxin-like"/>
    <property type="match status" value="1"/>
</dbReference>
<evidence type="ECO:0000256" key="3">
    <source>
        <dbReference type="ARBA" id="ARBA00023002"/>
    </source>
</evidence>
<dbReference type="EMBL" id="FNAK01000005">
    <property type="protein sequence ID" value="SDE20834.1"/>
    <property type="molecule type" value="Genomic_DNA"/>
</dbReference>
<dbReference type="InterPro" id="IPR036249">
    <property type="entry name" value="Thioredoxin-like_sf"/>
</dbReference>
<organism evidence="7 8">
    <name type="scientific">Kordiimonas lacus</name>
    <dbReference type="NCBI Taxonomy" id="637679"/>
    <lineage>
        <taxon>Bacteria</taxon>
        <taxon>Pseudomonadati</taxon>
        <taxon>Pseudomonadota</taxon>
        <taxon>Alphaproteobacteria</taxon>
        <taxon>Kordiimonadales</taxon>
        <taxon>Kordiimonadaceae</taxon>
        <taxon>Kordiimonas</taxon>
    </lineage>
</organism>
<dbReference type="PANTHER" id="PTHR13887">
    <property type="entry name" value="GLUTATHIONE S-TRANSFERASE KAPPA"/>
    <property type="match status" value="1"/>
</dbReference>
<sequence length="254" mass="27683">MRVSEKTRQHVSCDVNTISSSGDKLMHKDYVSKFKFAAAFGAALLLAACGDSGDKPAADDAQQASAEADAPVVDIDSKTEGTWGPIVYGDPNAPVEIHEFASLTCPHCATFANNYFPKLKEQLLDTGKAKLVYHNYIMNRIDIVASAAARCGDAATTQKLMKVYFARQGDWARSKAPVDELASIARRAGISRTEFDRCVSDDDMLKHLMSMTQDAVKKHNITLTPSFMVDGELMEFSSFDEALEKIAEAVDDAS</sequence>
<dbReference type="AlphaFoldDB" id="A0A1G7B136"/>
<reference evidence="7 8" key="1">
    <citation type="submission" date="2016-10" db="EMBL/GenBank/DDBJ databases">
        <authorList>
            <person name="de Groot N.N."/>
        </authorList>
    </citation>
    <scope>NUCLEOTIDE SEQUENCE [LARGE SCALE GENOMIC DNA]</scope>
    <source>
        <strain evidence="7 8">CGMCC 1.9109</strain>
    </source>
</reference>
<dbReference type="GO" id="GO:0016853">
    <property type="term" value="F:isomerase activity"/>
    <property type="evidence" value="ECO:0007669"/>
    <property type="project" value="UniProtKB-KW"/>
</dbReference>
<dbReference type="OrthoDB" id="8478320at2"/>
<gene>
    <name evidence="7" type="ORF">SAMN04488071_2316</name>
</gene>
<proteinExistence type="inferred from homology"/>
<keyword evidence="4" id="KW-1015">Disulfide bond</keyword>
<evidence type="ECO:0000313" key="8">
    <source>
        <dbReference type="Proteomes" id="UP000183685"/>
    </source>
</evidence>
<dbReference type="Proteomes" id="UP000183685">
    <property type="component" value="Unassembled WGS sequence"/>
</dbReference>
<dbReference type="STRING" id="637679.GCA_001550055_03481"/>
<dbReference type="PANTHER" id="PTHR13887:SF14">
    <property type="entry name" value="DISULFIDE BOND FORMATION PROTEIN D"/>
    <property type="match status" value="1"/>
</dbReference>